<evidence type="ECO:0000256" key="9">
    <source>
        <dbReference type="PROSITE-ProRule" id="PRU01373"/>
    </source>
</evidence>
<organism evidence="11 12">
    <name type="scientific">Pegethrix bostrychoides GSE-TBD4-15B</name>
    <dbReference type="NCBI Taxonomy" id="2839662"/>
    <lineage>
        <taxon>Bacteria</taxon>
        <taxon>Bacillati</taxon>
        <taxon>Cyanobacteriota</taxon>
        <taxon>Cyanophyceae</taxon>
        <taxon>Oculatellales</taxon>
        <taxon>Oculatellaceae</taxon>
        <taxon>Pegethrix</taxon>
    </lineage>
</organism>
<evidence type="ECO:0000256" key="4">
    <source>
        <dbReference type="ARBA" id="ARBA00022679"/>
    </source>
</evidence>
<feature type="domain" description="L,D-TPase catalytic" evidence="10">
    <location>
        <begin position="58"/>
        <end position="189"/>
    </location>
</feature>
<evidence type="ECO:0000313" key="12">
    <source>
        <dbReference type="Proteomes" id="UP000707356"/>
    </source>
</evidence>
<dbReference type="PANTHER" id="PTHR30582">
    <property type="entry name" value="L,D-TRANSPEPTIDASE"/>
    <property type="match status" value="1"/>
</dbReference>
<dbReference type="CDD" id="cd16913">
    <property type="entry name" value="YkuD_like"/>
    <property type="match status" value="1"/>
</dbReference>
<reference evidence="11" key="1">
    <citation type="submission" date="2021-05" db="EMBL/GenBank/DDBJ databases">
        <authorList>
            <person name="Pietrasiak N."/>
            <person name="Ward R."/>
            <person name="Stajich J.E."/>
            <person name="Kurbessoian T."/>
        </authorList>
    </citation>
    <scope>NUCLEOTIDE SEQUENCE</scope>
    <source>
        <strain evidence="11">GSE-TBD4-15B</strain>
    </source>
</reference>
<dbReference type="GO" id="GO:0016757">
    <property type="term" value="F:glycosyltransferase activity"/>
    <property type="evidence" value="ECO:0007669"/>
    <property type="project" value="UniProtKB-KW"/>
</dbReference>
<dbReference type="EMBL" id="JAHHHV010000020">
    <property type="protein sequence ID" value="MBW4464778.1"/>
    <property type="molecule type" value="Genomic_DNA"/>
</dbReference>
<sequence>MSRSQIRLALLTSLVLIGLQSSLIIQTAAALPEITPKITTRITPDLPNLRPSWPEPAVRLLLKLSERRVYLYQGEQLLADYPVAVGKPHWETPTGNFQVMVMQEHPAWQTPSFVPASEQGIVPAGDANNPMGERLILFWTDGKDYIGFHGTNQPDLIGQAVSHGCVRMRNQDIRKLYESVSIGTPVVVEP</sequence>
<evidence type="ECO:0000256" key="8">
    <source>
        <dbReference type="ARBA" id="ARBA00023316"/>
    </source>
</evidence>
<dbReference type="InterPro" id="IPR050979">
    <property type="entry name" value="LD-transpeptidase"/>
</dbReference>
<name>A0A951P8W3_9CYAN</name>
<evidence type="ECO:0000313" key="11">
    <source>
        <dbReference type="EMBL" id="MBW4464778.1"/>
    </source>
</evidence>
<dbReference type="Proteomes" id="UP000707356">
    <property type="component" value="Unassembled WGS sequence"/>
</dbReference>
<keyword evidence="5" id="KW-0378">Hydrolase</keyword>
<evidence type="ECO:0000256" key="1">
    <source>
        <dbReference type="ARBA" id="ARBA00004752"/>
    </source>
</evidence>
<reference evidence="11" key="2">
    <citation type="journal article" date="2022" name="Microbiol. Resour. Announc.">
        <title>Metagenome Sequencing to Explore Phylogenomics of Terrestrial Cyanobacteria.</title>
        <authorList>
            <person name="Ward R.D."/>
            <person name="Stajich J.E."/>
            <person name="Johansen J.R."/>
            <person name="Huntemann M."/>
            <person name="Clum A."/>
            <person name="Foster B."/>
            <person name="Foster B."/>
            <person name="Roux S."/>
            <person name="Palaniappan K."/>
            <person name="Varghese N."/>
            <person name="Mukherjee S."/>
            <person name="Reddy T.B.K."/>
            <person name="Daum C."/>
            <person name="Copeland A."/>
            <person name="Chen I.A."/>
            <person name="Ivanova N.N."/>
            <person name="Kyrpides N.C."/>
            <person name="Shapiro N."/>
            <person name="Eloe-Fadrosh E.A."/>
            <person name="Pietrasiak N."/>
        </authorList>
    </citation>
    <scope>NUCLEOTIDE SEQUENCE</scope>
    <source>
        <strain evidence="11">GSE-TBD4-15B</strain>
    </source>
</reference>
<protein>
    <submittedName>
        <fullName evidence="11">L,D-transpeptidase</fullName>
    </submittedName>
</protein>
<feature type="active site" description="Proton donor/acceptor" evidence="9">
    <location>
        <position position="149"/>
    </location>
</feature>
<dbReference type="Pfam" id="PF03734">
    <property type="entry name" value="YkuD"/>
    <property type="match status" value="1"/>
</dbReference>
<evidence type="ECO:0000256" key="7">
    <source>
        <dbReference type="ARBA" id="ARBA00022984"/>
    </source>
</evidence>
<dbReference type="GO" id="GO:0008360">
    <property type="term" value="P:regulation of cell shape"/>
    <property type="evidence" value="ECO:0007669"/>
    <property type="project" value="UniProtKB-UniRule"/>
</dbReference>
<keyword evidence="4" id="KW-0808">Transferase</keyword>
<dbReference type="AlphaFoldDB" id="A0A951P8W3"/>
<dbReference type="Gene3D" id="2.40.440.10">
    <property type="entry name" value="L,D-transpeptidase catalytic domain-like"/>
    <property type="match status" value="1"/>
</dbReference>
<feature type="active site" description="Nucleophile" evidence="9">
    <location>
        <position position="165"/>
    </location>
</feature>
<evidence type="ECO:0000256" key="2">
    <source>
        <dbReference type="ARBA" id="ARBA00005992"/>
    </source>
</evidence>
<comment type="similarity">
    <text evidence="2">Belongs to the YkuD family.</text>
</comment>
<dbReference type="InterPro" id="IPR038063">
    <property type="entry name" value="Transpep_catalytic_dom"/>
</dbReference>
<accession>A0A951P8W3</accession>
<evidence type="ECO:0000256" key="6">
    <source>
        <dbReference type="ARBA" id="ARBA00022960"/>
    </source>
</evidence>
<comment type="caution">
    <text evidence="11">The sequence shown here is derived from an EMBL/GenBank/DDBJ whole genome shotgun (WGS) entry which is preliminary data.</text>
</comment>
<dbReference type="SUPFAM" id="SSF141523">
    <property type="entry name" value="L,D-transpeptidase catalytic domain-like"/>
    <property type="match status" value="1"/>
</dbReference>
<comment type="pathway">
    <text evidence="1 9">Cell wall biogenesis; peptidoglycan biosynthesis.</text>
</comment>
<evidence type="ECO:0000256" key="5">
    <source>
        <dbReference type="ARBA" id="ARBA00022801"/>
    </source>
</evidence>
<proteinExistence type="inferred from homology"/>
<keyword evidence="8 9" id="KW-0961">Cell wall biogenesis/degradation</keyword>
<dbReference type="PROSITE" id="PS52029">
    <property type="entry name" value="LD_TPASE"/>
    <property type="match status" value="1"/>
</dbReference>
<gene>
    <name evidence="11" type="ORF">KME07_04970</name>
</gene>
<keyword evidence="6 9" id="KW-0133">Cell shape</keyword>
<dbReference type="GO" id="GO:0071972">
    <property type="term" value="F:peptidoglycan L,D-transpeptidase activity"/>
    <property type="evidence" value="ECO:0007669"/>
    <property type="project" value="TreeGrafter"/>
</dbReference>
<dbReference type="InterPro" id="IPR005490">
    <property type="entry name" value="LD_TPept_cat_dom"/>
</dbReference>
<dbReference type="GO" id="GO:0005576">
    <property type="term" value="C:extracellular region"/>
    <property type="evidence" value="ECO:0007669"/>
    <property type="project" value="TreeGrafter"/>
</dbReference>
<keyword evidence="3" id="KW-0328">Glycosyltransferase</keyword>
<dbReference type="PANTHER" id="PTHR30582:SF24">
    <property type="entry name" value="L,D-TRANSPEPTIDASE ERFK_SRFK-RELATED"/>
    <property type="match status" value="1"/>
</dbReference>
<dbReference type="GO" id="GO:0071555">
    <property type="term" value="P:cell wall organization"/>
    <property type="evidence" value="ECO:0007669"/>
    <property type="project" value="UniProtKB-UniRule"/>
</dbReference>
<dbReference type="GO" id="GO:0018104">
    <property type="term" value="P:peptidoglycan-protein cross-linking"/>
    <property type="evidence" value="ECO:0007669"/>
    <property type="project" value="TreeGrafter"/>
</dbReference>
<keyword evidence="7 9" id="KW-0573">Peptidoglycan synthesis</keyword>
<evidence type="ECO:0000256" key="3">
    <source>
        <dbReference type="ARBA" id="ARBA00022676"/>
    </source>
</evidence>
<evidence type="ECO:0000259" key="10">
    <source>
        <dbReference type="PROSITE" id="PS52029"/>
    </source>
</evidence>